<dbReference type="SUPFAM" id="SSF49764">
    <property type="entry name" value="HSP20-like chaperones"/>
    <property type="match status" value="1"/>
</dbReference>
<evidence type="ECO:0000259" key="4">
    <source>
        <dbReference type="PROSITE" id="PS01031"/>
    </source>
</evidence>
<keyword evidence="7" id="KW-1185">Reference proteome</keyword>
<reference evidence="5 7" key="1">
    <citation type="submission" date="2024-01" db="EMBL/GenBank/DDBJ databases">
        <title>A draft genome for the cacao thread blight pathogen Marasmiellus scandens.</title>
        <authorList>
            <person name="Baruah I.K."/>
            <person name="Leung J."/>
            <person name="Bukari Y."/>
            <person name="Amoako-Attah I."/>
            <person name="Meinhardt L.W."/>
            <person name="Bailey B.A."/>
            <person name="Cohen S.P."/>
        </authorList>
    </citation>
    <scope>NUCLEOTIDE SEQUENCE [LARGE SCALE GENOMIC DNA]</scope>
    <source>
        <strain evidence="5 7">GH-19</strain>
    </source>
</reference>
<dbReference type="EMBL" id="JBANRG010000009">
    <property type="protein sequence ID" value="KAK7463907.1"/>
    <property type="molecule type" value="Genomic_DNA"/>
</dbReference>
<feature type="region of interest" description="Disordered" evidence="3">
    <location>
        <begin position="95"/>
        <end position="132"/>
    </location>
</feature>
<gene>
    <name evidence="5" type="ORF">VKT23_006939</name>
    <name evidence="6" type="ORF">VKT23_007243</name>
</gene>
<dbReference type="CDD" id="cd06464">
    <property type="entry name" value="ACD_sHsps-like"/>
    <property type="match status" value="1"/>
</dbReference>
<dbReference type="Gene3D" id="2.60.40.790">
    <property type="match status" value="1"/>
</dbReference>
<proteinExistence type="inferred from homology"/>
<evidence type="ECO:0000256" key="3">
    <source>
        <dbReference type="SAM" id="MobiDB-lite"/>
    </source>
</evidence>
<dbReference type="InterPro" id="IPR008978">
    <property type="entry name" value="HSP20-like_chaperone"/>
</dbReference>
<evidence type="ECO:0000256" key="1">
    <source>
        <dbReference type="PROSITE-ProRule" id="PRU00285"/>
    </source>
</evidence>
<sequence>MPITSRKTSRPMEGRLNGKGPADPITPTRITIPSSEFDHEFHSDRLPTVYHDSSSNSRSLSHEIADFSIDESSVPPIEESLDQVWEAIRQKKEKKMAKEKPKVQSLQEPEEFSPIEGPEMDIPVVDPPRPENKTLKRQKSLTSFRESSDGRTIIAFIDVQGVGKQDVHVSFQRNRLVVSWEIVDFNEYEESGQIVRERIEQNFQRTFPLPEGTKFEEISGAMSGRNLVLRYPNSRSFRVENRAASIQS</sequence>
<feature type="domain" description="SHSP" evidence="4">
    <location>
        <begin position="135"/>
        <end position="248"/>
    </location>
</feature>
<evidence type="ECO:0000256" key="2">
    <source>
        <dbReference type="RuleBase" id="RU003616"/>
    </source>
</evidence>
<evidence type="ECO:0000313" key="5">
    <source>
        <dbReference type="EMBL" id="KAK7463594.1"/>
    </source>
</evidence>
<name>A0ABR1JML0_9AGAR</name>
<dbReference type="Proteomes" id="UP001498398">
    <property type="component" value="Unassembled WGS sequence"/>
</dbReference>
<organism evidence="5 7">
    <name type="scientific">Marasmiellus scandens</name>
    <dbReference type="NCBI Taxonomy" id="2682957"/>
    <lineage>
        <taxon>Eukaryota</taxon>
        <taxon>Fungi</taxon>
        <taxon>Dikarya</taxon>
        <taxon>Basidiomycota</taxon>
        <taxon>Agaricomycotina</taxon>
        <taxon>Agaricomycetes</taxon>
        <taxon>Agaricomycetidae</taxon>
        <taxon>Agaricales</taxon>
        <taxon>Marasmiineae</taxon>
        <taxon>Omphalotaceae</taxon>
        <taxon>Marasmiellus</taxon>
    </lineage>
</organism>
<dbReference type="Pfam" id="PF00011">
    <property type="entry name" value="HSP20"/>
    <property type="match status" value="1"/>
</dbReference>
<comment type="similarity">
    <text evidence="1 2">Belongs to the small heat shock protein (HSP20) family.</text>
</comment>
<comment type="caution">
    <text evidence="5">The sequence shown here is derived from an EMBL/GenBank/DDBJ whole genome shotgun (WGS) entry which is preliminary data.</text>
</comment>
<accession>A0ABR1JML0</accession>
<evidence type="ECO:0000313" key="6">
    <source>
        <dbReference type="EMBL" id="KAK7463907.1"/>
    </source>
</evidence>
<evidence type="ECO:0000313" key="7">
    <source>
        <dbReference type="Proteomes" id="UP001498398"/>
    </source>
</evidence>
<feature type="region of interest" description="Disordered" evidence="3">
    <location>
        <begin position="1"/>
        <end position="34"/>
    </location>
</feature>
<dbReference type="PROSITE" id="PS01031">
    <property type="entry name" value="SHSP"/>
    <property type="match status" value="1"/>
</dbReference>
<dbReference type="InterPro" id="IPR002068">
    <property type="entry name" value="A-crystallin/Hsp20_dom"/>
</dbReference>
<dbReference type="EMBL" id="JBANRG010000009">
    <property type="protein sequence ID" value="KAK7463594.1"/>
    <property type="molecule type" value="Genomic_DNA"/>
</dbReference>
<protein>
    <recommendedName>
        <fullName evidence="4">SHSP domain-containing protein</fullName>
    </recommendedName>
</protein>